<dbReference type="InterPro" id="IPR036249">
    <property type="entry name" value="Thioredoxin-like_sf"/>
</dbReference>
<dbReference type="PROSITE" id="PS50404">
    <property type="entry name" value="GST_NTER"/>
    <property type="match status" value="1"/>
</dbReference>
<sequence length="60" mass="6879">MALKLHGSPYFTATKRVAIVLQEKHVPFEFITIDLIKGEHTAPDFVAKQPFRQVPFTVRI</sequence>
<dbReference type="STRING" id="436010.A0A166J8P5"/>
<dbReference type="GO" id="GO:0004364">
    <property type="term" value="F:glutathione transferase activity"/>
    <property type="evidence" value="ECO:0007669"/>
    <property type="project" value="UniProtKB-EC"/>
</dbReference>
<dbReference type="AlphaFoldDB" id="A0A166J8P5"/>
<accession>A0A166J8P5</accession>
<dbReference type="EMBL" id="KV417553">
    <property type="protein sequence ID" value="KZP20606.1"/>
    <property type="molecule type" value="Genomic_DNA"/>
</dbReference>
<dbReference type="PANTHER" id="PTHR43900">
    <property type="entry name" value="GLUTATHIONE S-TRANSFERASE RHO"/>
    <property type="match status" value="1"/>
</dbReference>
<evidence type="ECO:0000259" key="3">
    <source>
        <dbReference type="PROSITE" id="PS50404"/>
    </source>
</evidence>
<name>A0A166J8P5_9AGAM</name>
<evidence type="ECO:0000256" key="2">
    <source>
        <dbReference type="ARBA" id="ARBA00022679"/>
    </source>
</evidence>
<evidence type="ECO:0000313" key="4">
    <source>
        <dbReference type="EMBL" id="KZP20606.1"/>
    </source>
</evidence>
<dbReference type="EC" id="2.5.1.18" evidence="1"/>
<protein>
    <recommendedName>
        <fullName evidence="1">glutathione transferase</fullName>
        <ecNumber evidence="1">2.5.1.18</ecNumber>
    </recommendedName>
</protein>
<dbReference type="OrthoDB" id="249703at2759"/>
<keyword evidence="5" id="KW-1185">Reference proteome</keyword>
<organism evidence="4 5">
    <name type="scientific">Athelia psychrophila</name>
    <dbReference type="NCBI Taxonomy" id="1759441"/>
    <lineage>
        <taxon>Eukaryota</taxon>
        <taxon>Fungi</taxon>
        <taxon>Dikarya</taxon>
        <taxon>Basidiomycota</taxon>
        <taxon>Agaricomycotina</taxon>
        <taxon>Agaricomycetes</taxon>
        <taxon>Agaricomycetidae</taxon>
        <taxon>Atheliales</taxon>
        <taxon>Atheliaceae</taxon>
        <taxon>Athelia</taxon>
    </lineage>
</organism>
<evidence type="ECO:0000256" key="1">
    <source>
        <dbReference type="ARBA" id="ARBA00012452"/>
    </source>
</evidence>
<dbReference type="InterPro" id="IPR004045">
    <property type="entry name" value="Glutathione_S-Trfase_N"/>
</dbReference>
<dbReference type="GO" id="GO:0006749">
    <property type="term" value="P:glutathione metabolic process"/>
    <property type="evidence" value="ECO:0007669"/>
    <property type="project" value="TreeGrafter"/>
</dbReference>
<gene>
    <name evidence="4" type="ORF">FIBSPDRAFT_742027</name>
</gene>
<dbReference type="PANTHER" id="PTHR43900:SF3">
    <property type="entry name" value="GLUTATHIONE S-TRANSFERASE RHO"/>
    <property type="match status" value="1"/>
</dbReference>
<dbReference type="Pfam" id="PF02798">
    <property type="entry name" value="GST_N"/>
    <property type="match status" value="1"/>
</dbReference>
<reference evidence="4 5" key="1">
    <citation type="journal article" date="2016" name="Mol. Biol. Evol.">
        <title>Comparative Genomics of Early-Diverging Mushroom-Forming Fungi Provides Insights into the Origins of Lignocellulose Decay Capabilities.</title>
        <authorList>
            <person name="Nagy L.G."/>
            <person name="Riley R."/>
            <person name="Tritt A."/>
            <person name="Adam C."/>
            <person name="Daum C."/>
            <person name="Floudas D."/>
            <person name="Sun H."/>
            <person name="Yadav J.S."/>
            <person name="Pangilinan J."/>
            <person name="Larsson K.H."/>
            <person name="Matsuura K."/>
            <person name="Barry K."/>
            <person name="Labutti K."/>
            <person name="Kuo R."/>
            <person name="Ohm R.A."/>
            <person name="Bhattacharya S.S."/>
            <person name="Shirouzu T."/>
            <person name="Yoshinaga Y."/>
            <person name="Martin F.M."/>
            <person name="Grigoriev I.V."/>
            <person name="Hibbett D.S."/>
        </authorList>
    </citation>
    <scope>NUCLEOTIDE SEQUENCE [LARGE SCALE GENOMIC DNA]</scope>
    <source>
        <strain evidence="4 5">CBS 109695</strain>
    </source>
</reference>
<dbReference type="Proteomes" id="UP000076532">
    <property type="component" value="Unassembled WGS sequence"/>
</dbReference>
<keyword evidence="2" id="KW-0808">Transferase</keyword>
<dbReference type="GO" id="GO:0043295">
    <property type="term" value="F:glutathione binding"/>
    <property type="evidence" value="ECO:0007669"/>
    <property type="project" value="TreeGrafter"/>
</dbReference>
<dbReference type="SUPFAM" id="SSF52833">
    <property type="entry name" value="Thioredoxin-like"/>
    <property type="match status" value="1"/>
</dbReference>
<feature type="domain" description="GST N-terminal" evidence="3">
    <location>
        <begin position="1"/>
        <end position="60"/>
    </location>
</feature>
<evidence type="ECO:0000313" key="5">
    <source>
        <dbReference type="Proteomes" id="UP000076532"/>
    </source>
</evidence>
<dbReference type="Gene3D" id="3.40.30.10">
    <property type="entry name" value="Glutaredoxin"/>
    <property type="match status" value="1"/>
</dbReference>
<proteinExistence type="predicted"/>
<dbReference type="GO" id="GO:0005737">
    <property type="term" value="C:cytoplasm"/>
    <property type="evidence" value="ECO:0007669"/>
    <property type="project" value="TreeGrafter"/>
</dbReference>